<dbReference type="SUPFAM" id="SSF53474">
    <property type="entry name" value="alpha/beta-Hydrolases"/>
    <property type="match status" value="1"/>
</dbReference>
<gene>
    <name evidence="2" type="ORF">PFISCL1PPCAC_4842</name>
</gene>
<keyword evidence="3" id="KW-1185">Reference proteome</keyword>
<dbReference type="InterPro" id="IPR001563">
    <property type="entry name" value="Peptidase_S10"/>
</dbReference>
<dbReference type="InterPro" id="IPR029058">
    <property type="entry name" value="AB_hydrolase_fold"/>
</dbReference>
<proteinExistence type="inferred from homology"/>
<protein>
    <recommendedName>
        <fullName evidence="4">Peptidase</fullName>
    </recommendedName>
</protein>
<dbReference type="Pfam" id="PF00450">
    <property type="entry name" value="Peptidase_S10"/>
    <property type="match status" value="1"/>
</dbReference>
<evidence type="ECO:0008006" key="4">
    <source>
        <dbReference type="Google" id="ProtNLM"/>
    </source>
</evidence>
<evidence type="ECO:0000313" key="2">
    <source>
        <dbReference type="EMBL" id="GMT13545.1"/>
    </source>
</evidence>
<dbReference type="PRINTS" id="PR00724">
    <property type="entry name" value="CRBOXYPTASEC"/>
</dbReference>
<accession>A0AAV5V6R6</accession>
<dbReference type="EMBL" id="BTSY01000002">
    <property type="protein sequence ID" value="GMT13545.1"/>
    <property type="molecule type" value="Genomic_DNA"/>
</dbReference>
<evidence type="ECO:0000313" key="3">
    <source>
        <dbReference type="Proteomes" id="UP001432322"/>
    </source>
</evidence>
<dbReference type="GO" id="GO:0006508">
    <property type="term" value="P:proteolysis"/>
    <property type="evidence" value="ECO:0007669"/>
    <property type="project" value="InterPro"/>
</dbReference>
<dbReference type="Proteomes" id="UP001432322">
    <property type="component" value="Unassembled WGS sequence"/>
</dbReference>
<dbReference type="AlphaFoldDB" id="A0AAV5V6R6"/>
<comment type="caution">
    <text evidence="2">The sequence shown here is derived from an EMBL/GenBank/DDBJ whole genome shotgun (WGS) entry which is preliminary data.</text>
</comment>
<name>A0AAV5V6R6_9BILA</name>
<organism evidence="2 3">
    <name type="scientific">Pristionchus fissidentatus</name>
    <dbReference type="NCBI Taxonomy" id="1538716"/>
    <lineage>
        <taxon>Eukaryota</taxon>
        <taxon>Metazoa</taxon>
        <taxon>Ecdysozoa</taxon>
        <taxon>Nematoda</taxon>
        <taxon>Chromadorea</taxon>
        <taxon>Rhabditida</taxon>
        <taxon>Rhabditina</taxon>
        <taxon>Diplogasteromorpha</taxon>
        <taxon>Diplogasteroidea</taxon>
        <taxon>Neodiplogasteridae</taxon>
        <taxon>Pristionchus</taxon>
    </lineage>
</organism>
<dbReference type="GO" id="GO:0004185">
    <property type="term" value="F:serine-type carboxypeptidase activity"/>
    <property type="evidence" value="ECO:0007669"/>
    <property type="project" value="InterPro"/>
</dbReference>
<comment type="similarity">
    <text evidence="1">Belongs to the peptidase S10 family.</text>
</comment>
<feature type="non-terminal residue" evidence="2">
    <location>
        <position position="1"/>
    </location>
</feature>
<reference evidence="2" key="1">
    <citation type="submission" date="2023-10" db="EMBL/GenBank/DDBJ databases">
        <title>Genome assembly of Pristionchus species.</title>
        <authorList>
            <person name="Yoshida K."/>
            <person name="Sommer R.J."/>
        </authorList>
    </citation>
    <scope>NUCLEOTIDE SEQUENCE</scope>
    <source>
        <strain evidence="2">RS5133</strain>
    </source>
</reference>
<dbReference type="PANTHER" id="PTHR11802:SF418">
    <property type="entry name" value="SERINE CARBOXYPEPTIDASE CTSA-1.1"/>
    <property type="match status" value="1"/>
</dbReference>
<evidence type="ECO:0000256" key="1">
    <source>
        <dbReference type="ARBA" id="ARBA00009431"/>
    </source>
</evidence>
<dbReference type="Gene3D" id="3.40.50.1820">
    <property type="entry name" value="alpha/beta hydrolase"/>
    <property type="match status" value="1"/>
</dbReference>
<dbReference type="PANTHER" id="PTHR11802">
    <property type="entry name" value="SERINE PROTEASE FAMILY S10 SERINE CARBOXYPEPTIDASE"/>
    <property type="match status" value="1"/>
</dbReference>
<sequence>SLPGAPLVPQFPLYSGFLNASSDGKSRIFYVLCEAIRVDPSTAPLLVWFQGGPGASSLHGLFTVNTALKEEIESSSKCINDALFQYANVLYLESPLGVGFSNNSDGELALDDLATAELNFNALKDFLTRVHPRYAKRDFYLCGQPYAGM</sequence>